<organism evidence="5 6">
    <name type="scientific">Zongyangia hominis</name>
    <dbReference type="NCBI Taxonomy" id="2763677"/>
    <lineage>
        <taxon>Bacteria</taxon>
        <taxon>Bacillati</taxon>
        <taxon>Bacillota</taxon>
        <taxon>Clostridia</taxon>
        <taxon>Eubacteriales</taxon>
        <taxon>Oscillospiraceae</taxon>
        <taxon>Zongyangia</taxon>
    </lineage>
</organism>
<proteinExistence type="inferred from homology"/>
<evidence type="ECO:0000256" key="3">
    <source>
        <dbReference type="SAM" id="Phobius"/>
    </source>
</evidence>
<name>A0A926I5U6_9FIRM</name>
<evidence type="ECO:0000256" key="1">
    <source>
        <dbReference type="ARBA" id="ARBA00006068"/>
    </source>
</evidence>
<dbReference type="Proteomes" id="UP000660861">
    <property type="component" value="Unassembled WGS sequence"/>
</dbReference>
<evidence type="ECO:0000313" key="5">
    <source>
        <dbReference type="EMBL" id="MBC8569264.1"/>
    </source>
</evidence>
<keyword evidence="6" id="KW-1185">Reference proteome</keyword>
<reference evidence="5" key="1">
    <citation type="submission" date="2020-08" db="EMBL/GenBank/DDBJ databases">
        <title>Genome public.</title>
        <authorList>
            <person name="Liu C."/>
            <person name="Sun Q."/>
        </authorList>
    </citation>
    <scope>NUCLEOTIDE SEQUENCE</scope>
    <source>
        <strain evidence="5">NSJ-54</strain>
    </source>
</reference>
<keyword evidence="3" id="KW-0812">Transmembrane</keyword>
<feature type="region of interest" description="Disordered" evidence="2">
    <location>
        <begin position="317"/>
        <end position="373"/>
    </location>
</feature>
<comment type="similarity">
    <text evidence="1">Belongs to the LytR/CpsA/Psr (LCP) family.</text>
</comment>
<protein>
    <submittedName>
        <fullName evidence="5">LCP family protein</fullName>
    </submittedName>
</protein>
<feature type="transmembrane region" description="Helical" evidence="3">
    <location>
        <begin position="15"/>
        <end position="36"/>
    </location>
</feature>
<dbReference type="Gene3D" id="3.40.630.190">
    <property type="entry name" value="LCP protein"/>
    <property type="match status" value="1"/>
</dbReference>
<comment type="caution">
    <text evidence="5">The sequence shown here is derived from an EMBL/GenBank/DDBJ whole genome shotgun (WGS) entry which is preliminary data.</text>
</comment>
<evidence type="ECO:0000259" key="4">
    <source>
        <dbReference type="Pfam" id="PF03816"/>
    </source>
</evidence>
<dbReference type="PANTHER" id="PTHR33392">
    <property type="entry name" value="POLYISOPRENYL-TEICHOIC ACID--PEPTIDOGLYCAN TEICHOIC ACID TRANSFERASE TAGU"/>
    <property type="match status" value="1"/>
</dbReference>
<dbReference type="Pfam" id="PF03816">
    <property type="entry name" value="LytR_cpsA_psr"/>
    <property type="match status" value="1"/>
</dbReference>
<evidence type="ECO:0000313" key="6">
    <source>
        <dbReference type="Proteomes" id="UP000660861"/>
    </source>
</evidence>
<dbReference type="InterPro" id="IPR050922">
    <property type="entry name" value="LytR/CpsA/Psr_CW_biosynth"/>
</dbReference>
<dbReference type="RefSeq" id="WP_262396372.1">
    <property type="nucleotide sequence ID" value="NZ_JACRTC010000001.1"/>
</dbReference>
<dbReference type="AlphaFoldDB" id="A0A926I5U6"/>
<sequence length="373" mass="40839">MNDLRKKKSSGKKKTIVVISILAVLCILAVGAVALLKNYRPLEQKPATTADPSESTSKPLENSAEIKEKSVNILVCGLDESEILTDVIMLVSFDIENKQAQVLQIPRDSYIGDEYISGKINTRYGHPKDGQTKIGALIEIINQQYKLPIDHYVTVTIPGFRDIVDSMGGVKVDIPQQINYLPGKVLYPGEQVLDGEKAEWFVRYRAGYANADIGRVGAQKLFLKGLMDAVKEKGRMAMTGILTQNMNNITTDMSVSEILAYAGVGFDLNSDDIDFYVVPGEGLMHNGYAVYAVDVEGVADILNEHFRDYTDKVPASELEIPKVEKQQSYNNGGGGNGTDNQSDDPSESTGGYTEEEEPSGQDDNSGGTPWWKA</sequence>
<dbReference type="NCBIfam" id="TIGR00350">
    <property type="entry name" value="lytR_cpsA_psr"/>
    <property type="match status" value="1"/>
</dbReference>
<dbReference type="EMBL" id="JACRTC010000001">
    <property type="protein sequence ID" value="MBC8569264.1"/>
    <property type="molecule type" value="Genomic_DNA"/>
</dbReference>
<dbReference type="InterPro" id="IPR004474">
    <property type="entry name" value="LytR_CpsA_psr"/>
</dbReference>
<keyword evidence="3" id="KW-0472">Membrane</keyword>
<dbReference type="PANTHER" id="PTHR33392:SF6">
    <property type="entry name" value="POLYISOPRENYL-TEICHOIC ACID--PEPTIDOGLYCAN TEICHOIC ACID TRANSFERASE TAGU"/>
    <property type="match status" value="1"/>
</dbReference>
<evidence type="ECO:0000256" key="2">
    <source>
        <dbReference type="SAM" id="MobiDB-lite"/>
    </source>
</evidence>
<gene>
    <name evidence="5" type="ORF">H8709_00270</name>
</gene>
<keyword evidence="3" id="KW-1133">Transmembrane helix</keyword>
<accession>A0A926I5U6</accession>
<feature type="domain" description="Cell envelope-related transcriptional attenuator" evidence="4">
    <location>
        <begin position="85"/>
        <end position="231"/>
    </location>
</feature>